<sequence>MNDRFREQAWLEKQLTVLTREDFVIPEARVSSVKTKHSTVAENLGKSDGSKAGQGLPSLPTLQSETNSLNKTPLNITATPADTFADMQDYRDIVRNEMMRIQLDDRHDIEGNTLYRLNFDSAIIPGDHTHASAIILVTVAPDIETNNTPENKKNLFNDWMVEIQTMVDALIDDRIKMFTAEKMFEDQFPANEQGNFEAFLRGQICLQIKKLILNPKFIKPEGFKTEEITCDLNPEPDDCDTQQRSFLCNAKEPTVYSDCKDHPDKFFCEVEMLIGSYPRNLDKTRKIKTTRVLEDELKKHNYLKNDAELGELISKILNTCPLPKDKNEKPKEIIFKNGDVRVKADDDNYQDHINRKDWPSIQCPQLLSNNRMLVVMNLVDRLSAVSVLVDQYPKQISDLVKSFPEQTWKMPRVIEELTRPYVCVNLNDKSPPASQNDYHYIDSSYTYTNCPPAQNQSPHPDEGLNRQLDSLKLLMVSYQAKEFDQLNKYFNMSVEGCDMQKCRLVLTKKKSGEDTLINDLEKDISQTFSYAVTPQTQTQHIALLNKQKQQLYSLVNAALLGGGNKVEALIQKLSTVEKELELVERHPLVVGFGDWQYENKADPNTATRFGWVIKPRLAGSQDLSDNSEFRQLPSHHSLSAVISIPSWWRSVTVQVNKCWKTEPKLGAGISTLCDKSDSKSPLFSIKVPGHGHEINQKLKFEVFKNPHLLNLNYQGDHNQYIEIGRKGVVLLEGERLWRSTVVMLNNQLADNIEVLPDMKGVMATFQCVEPAAGNTWNKYVDNDEKVEEQEKEKILTNHPVDVLQPKEPEKTENSDPTSSNASLTDSNSNQKNCDDMGRYWDKAQKVCIHDETALVKLWTSEGNTDPHPIRVTLRPFVRRYPDDKPCYQIEAEKQPTR</sequence>
<feature type="compositionally biased region" description="Polar residues" evidence="1">
    <location>
        <begin position="60"/>
        <end position="74"/>
    </location>
</feature>
<reference evidence="2" key="1">
    <citation type="submission" date="2020-05" db="EMBL/GenBank/DDBJ databases">
        <authorList>
            <person name="Chiriac C."/>
            <person name="Salcher M."/>
            <person name="Ghai R."/>
            <person name="Kavagutti S V."/>
        </authorList>
    </citation>
    <scope>NUCLEOTIDE SEQUENCE</scope>
</reference>
<proteinExistence type="predicted"/>
<dbReference type="AlphaFoldDB" id="A0A6J7ALY0"/>
<evidence type="ECO:0000313" key="2">
    <source>
        <dbReference type="EMBL" id="CAB4833803.1"/>
    </source>
</evidence>
<dbReference type="EMBL" id="CAFABH010000054">
    <property type="protein sequence ID" value="CAB4833803.1"/>
    <property type="molecule type" value="Genomic_DNA"/>
</dbReference>
<name>A0A6J7ALY0_9ZZZZ</name>
<evidence type="ECO:0000256" key="1">
    <source>
        <dbReference type="SAM" id="MobiDB-lite"/>
    </source>
</evidence>
<feature type="region of interest" description="Disordered" evidence="1">
    <location>
        <begin position="41"/>
        <end position="74"/>
    </location>
</feature>
<accession>A0A6J7ALY0</accession>
<feature type="compositionally biased region" description="Polar residues" evidence="1">
    <location>
        <begin position="814"/>
        <end position="831"/>
    </location>
</feature>
<gene>
    <name evidence="2" type="ORF">UFOPK3174_01534</name>
</gene>
<organism evidence="2">
    <name type="scientific">freshwater metagenome</name>
    <dbReference type="NCBI Taxonomy" id="449393"/>
    <lineage>
        <taxon>unclassified sequences</taxon>
        <taxon>metagenomes</taxon>
        <taxon>ecological metagenomes</taxon>
    </lineage>
</organism>
<protein>
    <submittedName>
        <fullName evidence="2">Unannotated protein</fullName>
    </submittedName>
</protein>
<feature type="region of interest" description="Disordered" evidence="1">
    <location>
        <begin position="787"/>
        <end position="832"/>
    </location>
</feature>
<feature type="compositionally biased region" description="Basic and acidic residues" evidence="1">
    <location>
        <begin position="804"/>
        <end position="813"/>
    </location>
</feature>